<keyword evidence="3" id="KW-1185">Reference proteome</keyword>
<dbReference type="SMART" id="SM00421">
    <property type="entry name" value="HTH_LUXR"/>
    <property type="match status" value="1"/>
</dbReference>
<evidence type="ECO:0000313" key="3">
    <source>
        <dbReference type="Proteomes" id="UP000778578"/>
    </source>
</evidence>
<dbReference type="SUPFAM" id="SSF46894">
    <property type="entry name" value="C-terminal effector domain of the bipartite response regulators"/>
    <property type="match status" value="1"/>
</dbReference>
<dbReference type="InterPro" id="IPR000792">
    <property type="entry name" value="Tscrpt_reg_LuxR_C"/>
</dbReference>
<name>A0ABS7Q9J0_9ACTN</name>
<proteinExistence type="predicted"/>
<dbReference type="InterPro" id="IPR036388">
    <property type="entry name" value="WH-like_DNA-bd_sf"/>
</dbReference>
<organism evidence="2 3">
    <name type="scientific">Actinacidiphila acidipaludis</name>
    <dbReference type="NCBI Taxonomy" id="2873382"/>
    <lineage>
        <taxon>Bacteria</taxon>
        <taxon>Bacillati</taxon>
        <taxon>Actinomycetota</taxon>
        <taxon>Actinomycetes</taxon>
        <taxon>Kitasatosporales</taxon>
        <taxon>Streptomycetaceae</taxon>
        <taxon>Actinacidiphila</taxon>
    </lineage>
</organism>
<dbReference type="Proteomes" id="UP000778578">
    <property type="component" value="Unassembled WGS sequence"/>
</dbReference>
<reference evidence="2 3" key="1">
    <citation type="submission" date="2021-08" db="EMBL/GenBank/DDBJ databases">
        <title>WGS of actinomycetes from Thailand.</title>
        <authorList>
            <person name="Thawai C."/>
        </authorList>
    </citation>
    <scope>NUCLEOTIDE SEQUENCE [LARGE SCALE GENOMIC DNA]</scope>
    <source>
        <strain evidence="2 3">PLK6-54</strain>
    </source>
</reference>
<comment type="caution">
    <text evidence="2">The sequence shown here is derived from an EMBL/GenBank/DDBJ whole genome shotgun (WGS) entry which is preliminary data.</text>
</comment>
<dbReference type="SUPFAM" id="SSF56024">
    <property type="entry name" value="Phospholipase D/nuclease"/>
    <property type="match status" value="1"/>
</dbReference>
<evidence type="ECO:0000259" key="1">
    <source>
        <dbReference type="SMART" id="SM00421"/>
    </source>
</evidence>
<dbReference type="RefSeq" id="WP_222964129.1">
    <property type="nucleotide sequence ID" value="NZ_JAINZZ010000023.1"/>
</dbReference>
<protein>
    <recommendedName>
        <fullName evidence="1">HTH luxR-type domain-containing protein</fullName>
    </recommendedName>
</protein>
<feature type="domain" description="HTH luxR-type" evidence="1">
    <location>
        <begin position="304"/>
        <end position="361"/>
    </location>
</feature>
<accession>A0ABS7Q9J0</accession>
<gene>
    <name evidence="2" type="ORF">K7862_19345</name>
</gene>
<evidence type="ECO:0000313" key="2">
    <source>
        <dbReference type="EMBL" id="MBY8879777.1"/>
    </source>
</evidence>
<sequence>MESEAIQGASAPPQGYDEPGDMPAAAALFQIAASHGAGGRANEISAESGLDDARLTAGWRTLRELELVRLSGGVVWPVDCDTALRILVGSYTSYARAQLHNVGEANEAAHMLLNVFGRNTPAQAAPCPEPADTGRRPVVVERYTGPGSRERALRDTAGSLRASLDSLHRGPLPSDRAILDTQLELVAGMAGRGIRMRALHSPAMLREPACARYLASLTDLGVRVRLVDRVALDLLIVDRDTLCLTGAADDGPSSRGGGVVADDTAMVRIHGSALTPSFQALFDAYWRLAAPFVPPSGGRLPVRGPQLSTFERAVVRLMSCGYDDGRIARELGVAPQAVADVVDALVQRLGAASRFEAGFRLGRALDAGRLP</sequence>
<dbReference type="InterPro" id="IPR016032">
    <property type="entry name" value="Sig_transdc_resp-reg_C-effctor"/>
</dbReference>
<dbReference type="EMBL" id="JAINZZ010000023">
    <property type="protein sequence ID" value="MBY8879777.1"/>
    <property type="molecule type" value="Genomic_DNA"/>
</dbReference>
<dbReference type="Gene3D" id="1.10.10.10">
    <property type="entry name" value="Winged helix-like DNA-binding domain superfamily/Winged helix DNA-binding domain"/>
    <property type="match status" value="1"/>
</dbReference>